<dbReference type="RefSeq" id="WP_087929698.1">
    <property type="nucleotide sequence ID" value="NZ_CP021744.1"/>
</dbReference>
<dbReference type="AlphaFoldDB" id="A0A1Z2LCQ0"/>
<dbReference type="KEGG" id="salj:SMD11_6422"/>
<gene>
    <name evidence="1" type="ORF">SMD11_6422</name>
</gene>
<evidence type="ECO:0008006" key="3">
    <source>
        <dbReference type="Google" id="ProtNLM"/>
    </source>
</evidence>
<proteinExistence type="predicted"/>
<dbReference type="Pfam" id="PF06078">
    <property type="entry name" value="DUF937"/>
    <property type="match status" value="2"/>
</dbReference>
<sequence>MGDEALRKDVLDELGEDRIQELAGELGTDSDGAKQVVEATVDALPEDLTGAAPAPAGAVGLGGLGAGLGGGLLSGVLGKVTGPVAKAVAKKTGLPEASVARALELLLPVVMTTIAKRRRR</sequence>
<dbReference type="EMBL" id="CP021744">
    <property type="protein sequence ID" value="ARZ71998.1"/>
    <property type="molecule type" value="Genomic_DNA"/>
</dbReference>
<dbReference type="OrthoDB" id="4335460at2"/>
<protein>
    <recommendedName>
        <fullName evidence="3">DUF937 domain-containing protein</fullName>
    </recommendedName>
</protein>
<organism evidence="1 2">
    <name type="scientific">Streptomyces albireticuli</name>
    <dbReference type="NCBI Taxonomy" id="1940"/>
    <lineage>
        <taxon>Bacteria</taxon>
        <taxon>Bacillati</taxon>
        <taxon>Actinomycetota</taxon>
        <taxon>Actinomycetes</taxon>
        <taxon>Kitasatosporales</taxon>
        <taxon>Streptomycetaceae</taxon>
        <taxon>Streptomyces</taxon>
    </lineage>
</organism>
<reference evidence="1 2" key="1">
    <citation type="submission" date="2017-06" db="EMBL/GenBank/DDBJ databases">
        <title>Streptomyces albireticuli Genome sequencing and assembly.</title>
        <authorList>
            <person name="Wang Y."/>
            <person name="Du B."/>
            <person name="Ding Y."/>
            <person name="Liu H."/>
            <person name="Hou Q."/>
            <person name="Liu K."/>
            <person name="Yao L."/>
            <person name="Wang C."/>
        </authorList>
    </citation>
    <scope>NUCLEOTIDE SEQUENCE [LARGE SCALE GENOMIC DNA]</scope>
    <source>
        <strain evidence="1 2">MDJK11</strain>
    </source>
</reference>
<evidence type="ECO:0000313" key="1">
    <source>
        <dbReference type="EMBL" id="ARZ71998.1"/>
    </source>
</evidence>
<dbReference type="InterPro" id="IPR009282">
    <property type="entry name" value="DUF937"/>
</dbReference>
<accession>A0A1Z2LCQ0</accession>
<name>A0A1Z2LCQ0_9ACTN</name>
<dbReference type="Proteomes" id="UP000195755">
    <property type="component" value="Chromosome"/>
</dbReference>
<evidence type="ECO:0000313" key="2">
    <source>
        <dbReference type="Proteomes" id="UP000195755"/>
    </source>
</evidence>